<dbReference type="RefSeq" id="WP_148792192.1">
    <property type="nucleotide sequence ID" value="NZ_VSZK01000001.1"/>
</dbReference>
<evidence type="ECO:0000259" key="2">
    <source>
        <dbReference type="Pfam" id="PF08044"/>
    </source>
</evidence>
<dbReference type="EMBL" id="QFNY01000052">
    <property type="protein sequence ID" value="PZP01851.1"/>
    <property type="molecule type" value="Genomic_DNA"/>
</dbReference>
<name>A0A2W5B5A2_9CORY</name>
<sequence length="245" mass="26800">MNDDALRCDDNDRNRAQALLHDALGRGQISIAEFDERVQQCIVAQTRGELLVPLTDLFLDPRAALYGHPTTPAAPPSPSTPTQRPAPTNNGQSFWEKLTNFNRPAVPTRSPEEVAYFANQMVTGENLPNNRVQALFSDRRLHHWTVPAYQEIRAHAGTVTVDLLAARLASHHTTIDVGAAFGEVKILVPEGIRVHIDTDGSFGETTFKVARGAVPPEQLPANAPTLRITGSHNLGSVTVRVLRLD</sequence>
<proteinExistence type="predicted"/>
<reference evidence="4 5" key="1">
    <citation type="submission" date="2017-11" db="EMBL/GenBank/DDBJ databases">
        <title>Infants hospitalized years apart are colonized by the same room-sourced microbial strains.</title>
        <authorList>
            <person name="Brooks B."/>
            <person name="Olm M.R."/>
            <person name="Firek B.A."/>
            <person name="Baker R."/>
            <person name="Thomas B.C."/>
            <person name="Morowitz M.J."/>
            <person name="Banfield J.F."/>
        </authorList>
    </citation>
    <scope>NUCLEOTIDE SEQUENCE [LARGE SCALE GENOMIC DNA]</scope>
    <source>
        <strain evidence="4">S2_012_000_R3_87</strain>
    </source>
</reference>
<evidence type="ECO:0000256" key="1">
    <source>
        <dbReference type="SAM" id="MobiDB-lite"/>
    </source>
</evidence>
<keyword evidence="4" id="KW-0808">Transferase</keyword>
<dbReference type="PANTHER" id="PTHR40763">
    <property type="entry name" value="MEMBRANE PROTEIN-RELATED"/>
    <property type="match status" value="1"/>
</dbReference>
<dbReference type="InterPro" id="IPR024425">
    <property type="entry name" value="LiaF-like_C"/>
</dbReference>
<dbReference type="GO" id="GO:0032259">
    <property type="term" value="P:methylation"/>
    <property type="evidence" value="ECO:0007669"/>
    <property type="project" value="UniProtKB-KW"/>
</dbReference>
<organism evidence="4 5">
    <name type="scientific">Corynebacterium urealyticum</name>
    <dbReference type="NCBI Taxonomy" id="43771"/>
    <lineage>
        <taxon>Bacteria</taxon>
        <taxon>Bacillati</taxon>
        <taxon>Actinomycetota</taxon>
        <taxon>Actinomycetes</taxon>
        <taxon>Mycobacteriales</taxon>
        <taxon>Corynebacteriaceae</taxon>
        <taxon>Corynebacterium</taxon>
    </lineage>
</organism>
<evidence type="ECO:0000313" key="4">
    <source>
        <dbReference type="EMBL" id="PZP01851.1"/>
    </source>
</evidence>
<gene>
    <name evidence="4" type="ORF">DI609_03320</name>
</gene>
<feature type="region of interest" description="Disordered" evidence="1">
    <location>
        <begin position="66"/>
        <end position="93"/>
    </location>
</feature>
<feature type="domain" description="Cell wall-active antibiotics response LiaF-like C-terminal" evidence="3">
    <location>
        <begin position="151"/>
        <end position="209"/>
    </location>
</feature>
<dbReference type="GO" id="GO:0008168">
    <property type="term" value="F:methyltransferase activity"/>
    <property type="evidence" value="ECO:0007669"/>
    <property type="project" value="UniProtKB-KW"/>
</dbReference>
<evidence type="ECO:0000259" key="3">
    <source>
        <dbReference type="Pfam" id="PF09922"/>
    </source>
</evidence>
<evidence type="ECO:0000313" key="5">
    <source>
        <dbReference type="Proteomes" id="UP000249451"/>
    </source>
</evidence>
<feature type="domain" description="DUF1707" evidence="2">
    <location>
        <begin position="6"/>
        <end position="57"/>
    </location>
</feature>
<dbReference type="Proteomes" id="UP000249451">
    <property type="component" value="Unassembled WGS sequence"/>
</dbReference>
<dbReference type="Pfam" id="PF09922">
    <property type="entry name" value="LiaF-like_C"/>
    <property type="match status" value="1"/>
</dbReference>
<keyword evidence="4" id="KW-0489">Methyltransferase</keyword>
<comment type="caution">
    <text evidence="4">The sequence shown here is derived from an EMBL/GenBank/DDBJ whole genome shotgun (WGS) entry which is preliminary data.</text>
</comment>
<dbReference type="InterPro" id="IPR012551">
    <property type="entry name" value="DUF1707_SHOCT-like"/>
</dbReference>
<protein>
    <submittedName>
        <fullName evidence="4">Methyltransferase</fullName>
    </submittedName>
</protein>
<dbReference type="Pfam" id="PF08044">
    <property type="entry name" value="DUF1707"/>
    <property type="match status" value="1"/>
</dbReference>
<accession>A0A2W5B5A2</accession>
<dbReference type="PANTHER" id="PTHR40763:SF5">
    <property type="entry name" value="MEMBRANE PROTEIN"/>
    <property type="match status" value="1"/>
</dbReference>
<dbReference type="AlphaFoldDB" id="A0A2W5B5A2"/>